<comment type="subcellular location">
    <subcellularLocation>
        <location evidence="1">Membrane</location>
    </subcellularLocation>
</comment>
<evidence type="ECO:0000256" key="1">
    <source>
        <dbReference type="ARBA" id="ARBA00004370"/>
    </source>
</evidence>
<dbReference type="GO" id="GO:0008270">
    <property type="term" value="F:zinc ion binding"/>
    <property type="evidence" value="ECO:0007669"/>
    <property type="project" value="UniProtKB-KW"/>
</dbReference>
<dbReference type="Proteomes" id="UP001231189">
    <property type="component" value="Unassembled WGS sequence"/>
</dbReference>
<dbReference type="PROSITE" id="PS50089">
    <property type="entry name" value="ZF_RING_2"/>
    <property type="match status" value="1"/>
</dbReference>
<sequence>MRLPLGSRAFGERSTATAGFNIDTEADDYFPNDDFFPDISNLFSDMALNSDNGNAGSSSGPPLSKKPTWTLTSSSTSRSPRIVVALLIVVVVAETTGCHGARHRRRDALNDVILMICEQAATRKMKEEERCAMCLSEYGEDIELVRVVPVCGHFFHVRCDVDRWLQKSRTCPLCRSGLWP</sequence>
<evidence type="ECO:0000256" key="5">
    <source>
        <dbReference type="ARBA" id="ARBA00022833"/>
    </source>
</evidence>
<organism evidence="11 12">
    <name type="scientific">Lolium multiflorum</name>
    <name type="common">Italian ryegrass</name>
    <name type="synonym">Lolium perenne subsp. multiflorum</name>
    <dbReference type="NCBI Taxonomy" id="4521"/>
    <lineage>
        <taxon>Eukaryota</taxon>
        <taxon>Viridiplantae</taxon>
        <taxon>Streptophyta</taxon>
        <taxon>Embryophyta</taxon>
        <taxon>Tracheophyta</taxon>
        <taxon>Spermatophyta</taxon>
        <taxon>Magnoliopsida</taxon>
        <taxon>Liliopsida</taxon>
        <taxon>Poales</taxon>
        <taxon>Poaceae</taxon>
        <taxon>BOP clade</taxon>
        <taxon>Pooideae</taxon>
        <taxon>Poodae</taxon>
        <taxon>Poeae</taxon>
        <taxon>Poeae Chloroplast Group 2 (Poeae type)</taxon>
        <taxon>Loliodinae</taxon>
        <taxon>Loliinae</taxon>
        <taxon>Lolium</taxon>
    </lineage>
</organism>
<feature type="domain" description="RING-type" evidence="10">
    <location>
        <begin position="131"/>
        <end position="175"/>
    </location>
</feature>
<evidence type="ECO:0000256" key="8">
    <source>
        <dbReference type="PROSITE-ProRule" id="PRU00175"/>
    </source>
</evidence>
<dbReference type="Pfam" id="PF13639">
    <property type="entry name" value="zf-RING_2"/>
    <property type="match status" value="1"/>
</dbReference>
<evidence type="ECO:0000313" key="12">
    <source>
        <dbReference type="Proteomes" id="UP001231189"/>
    </source>
</evidence>
<evidence type="ECO:0000313" key="11">
    <source>
        <dbReference type="EMBL" id="KAK1645538.1"/>
    </source>
</evidence>
<keyword evidence="7" id="KW-0472">Membrane</keyword>
<keyword evidence="5" id="KW-0862">Zinc</keyword>
<dbReference type="Gene3D" id="3.30.40.10">
    <property type="entry name" value="Zinc/RING finger domain, C3HC4 (zinc finger)"/>
    <property type="match status" value="1"/>
</dbReference>
<dbReference type="PANTHER" id="PTHR46539">
    <property type="entry name" value="E3 UBIQUITIN-PROTEIN LIGASE ATL42"/>
    <property type="match status" value="1"/>
</dbReference>
<reference evidence="11" key="1">
    <citation type="submission" date="2023-07" db="EMBL/GenBank/DDBJ databases">
        <title>A chromosome-level genome assembly of Lolium multiflorum.</title>
        <authorList>
            <person name="Chen Y."/>
            <person name="Copetti D."/>
            <person name="Kolliker R."/>
            <person name="Studer B."/>
        </authorList>
    </citation>
    <scope>NUCLEOTIDE SEQUENCE</scope>
    <source>
        <strain evidence="11">02402/16</strain>
        <tissue evidence="11">Leaf</tissue>
    </source>
</reference>
<dbReference type="SMART" id="SM00184">
    <property type="entry name" value="RING"/>
    <property type="match status" value="1"/>
</dbReference>
<keyword evidence="3" id="KW-0479">Metal-binding</keyword>
<name>A0AAD8S6A2_LOLMU</name>
<evidence type="ECO:0000256" key="9">
    <source>
        <dbReference type="SAM" id="MobiDB-lite"/>
    </source>
</evidence>
<proteinExistence type="predicted"/>
<evidence type="ECO:0000256" key="2">
    <source>
        <dbReference type="ARBA" id="ARBA00022692"/>
    </source>
</evidence>
<keyword evidence="6" id="KW-1133">Transmembrane helix</keyword>
<keyword evidence="2" id="KW-0812">Transmembrane</keyword>
<dbReference type="PANTHER" id="PTHR46539:SF1">
    <property type="entry name" value="E3 UBIQUITIN-PROTEIN LIGASE ATL42"/>
    <property type="match status" value="1"/>
</dbReference>
<evidence type="ECO:0000259" key="10">
    <source>
        <dbReference type="PROSITE" id="PS50089"/>
    </source>
</evidence>
<evidence type="ECO:0000256" key="3">
    <source>
        <dbReference type="ARBA" id="ARBA00022723"/>
    </source>
</evidence>
<evidence type="ECO:0000256" key="7">
    <source>
        <dbReference type="ARBA" id="ARBA00023136"/>
    </source>
</evidence>
<protein>
    <recommendedName>
        <fullName evidence="10">RING-type domain-containing protein</fullName>
    </recommendedName>
</protein>
<keyword evidence="12" id="KW-1185">Reference proteome</keyword>
<dbReference type="GO" id="GO:0016020">
    <property type="term" value="C:membrane"/>
    <property type="evidence" value="ECO:0007669"/>
    <property type="project" value="UniProtKB-SubCell"/>
</dbReference>
<evidence type="ECO:0000256" key="4">
    <source>
        <dbReference type="ARBA" id="ARBA00022771"/>
    </source>
</evidence>
<dbReference type="InterPro" id="IPR013083">
    <property type="entry name" value="Znf_RING/FYVE/PHD"/>
</dbReference>
<gene>
    <name evidence="11" type="ORF">QYE76_063343</name>
</gene>
<dbReference type="AlphaFoldDB" id="A0AAD8S6A2"/>
<comment type="caution">
    <text evidence="11">The sequence shown here is derived from an EMBL/GenBank/DDBJ whole genome shotgun (WGS) entry which is preliminary data.</text>
</comment>
<dbReference type="InterPro" id="IPR001841">
    <property type="entry name" value="Znf_RING"/>
</dbReference>
<keyword evidence="4 8" id="KW-0863">Zinc-finger</keyword>
<dbReference type="SUPFAM" id="SSF57850">
    <property type="entry name" value="RING/U-box"/>
    <property type="match status" value="1"/>
</dbReference>
<dbReference type="EMBL" id="JAUUTY010000004">
    <property type="protein sequence ID" value="KAK1645538.1"/>
    <property type="molecule type" value="Genomic_DNA"/>
</dbReference>
<accession>A0AAD8S6A2</accession>
<evidence type="ECO:0000256" key="6">
    <source>
        <dbReference type="ARBA" id="ARBA00022989"/>
    </source>
</evidence>
<feature type="region of interest" description="Disordered" evidence="9">
    <location>
        <begin position="53"/>
        <end position="74"/>
    </location>
</feature>